<keyword evidence="3" id="KW-1185">Reference proteome</keyword>
<reference evidence="2" key="1">
    <citation type="submission" date="2024-04" db="EMBL/GenBank/DDBJ databases">
        <title>Mariniflexile litorale, isolated from the shallow sediments of the Sea of Japan.</title>
        <authorList>
            <person name="Romanenko L."/>
            <person name="Isaeva M."/>
        </authorList>
    </citation>
    <scope>NUCLEOTIDE SEQUENCE [LARGE SCALE GENOMIC DNA]</scope>
    <source>
        <strain evidence="2">KMM 9835</strain>
    </source>
</reference>
<sequence length="222" mass="25536">MGIFNWRKKSNTEPVREVVSMKMTKKNINDFFVAIRNHNNTDVLNFINSNSEFTNVARPGLPKKDCGQNGLQVALKVGNFEIAEKLIKKGTDVNHIADNTDEWNLPVLHSCIIATFHQTNTISDELENFETSFRILKLMLEKGADPNGIDSYGNNSLMRALLDAKKFIDHPNFKEELKTLEQTRRIFRLLIEFGADIEYSNEKRPKLNDRIKDFGMGKYKLI</sequence>
<dbReference type="PROSITE" id="PS50297">
    <property type="entry name" value="ANK_REP_REGION"/>
    <property type="match status" value="1"/>
</dbReference>
<proteinExistence type="predicted"/>
<keyword evidence="1" id="KW-0040">ANK repeat</keyword>
<evidence type="ECO:0000313" key="3">
    <source>
        <dbReference type="Proteomes" id="UP001224325"/>
    </source>
</evidence>
<dbReference type="InterPro" id="IPR002110">
    <property type="entry name" value="Ankyrin_rpt"/>
</dbReference>
<evidence type="ECO:0000313" key="2">
    <source>
        <dbReference type="EMBL" id="XBL13424.1"/>
    </source>
</evidence>
<evidence type="ECO:0000256" key="1">
    <source>
        <dbReference type="PROSITE-ProRule" id="PRU00023"/>
    </source>
</evidence>
<dbReference type="AlphaFoldDB" id="A0AAU7EDD2"/>
<dbReference type="EMBL" id="CP155618">
    <property type="protein sequence ID" value="XBL13424.1"/>
    <property type="molecule type" value="Genomic_DNA"/>
</dbReference>
<protein>
    <recommendedName>
        <fullName evidence="4">Ankyrin repeat domain-containing protein</fullName>
    </recommendedName>
</protein>
<feature type="repeat" description="ANK" evidence="1">
    <location>
        <begin position="66"/>
        <end position="98"/>
    </location>
</feature>
<dbReference type="InterPro" id="IPR036770">
    <property type="entry name" value="Ankyrin_rpt-contain_sf"/>
</dbReference>
<dbReference type="Gene3D" id="1.25.40.20">
    <property type="entry name" value="Ankyrin repeat-containing domain"/>
    <property type="match status" value="1"/>
</dbReference>
<dbReference type="PROSITE" id="PS50088">
    <property type="entry name" value="ANK_REPEAT"/>
    <property type="match status" value="1"/>
</dbReference>
<dbReference type="RefSeq" id="WP_308994036.1">
    <property type="nucleotide sequence ID" value="NZ_CP155618.1"/>
</dbReference>
<dbReference type="SUPFAM" id="SSF48403">
    <property type="entry name" value="Ankyrin repeat"/>
    <property type="match status" value="1"/>
</dbReference>
<name>A0AAU7EDD2_9FLAO</name>
<dbReference type="KEGG" id="mlil:QLS71_013985"/>
<gene>
    <name evidence="2" type="ORF">QLS71_013985</name>
</gene>
<accession>A0AAU7EDD2</accession>
<dbReference type="Proteomes" id="UP001224325">
    <property type="component" value="Chromosome"/>
</dbReference>
<organism evidence="2 3">
    <name type="scientific">Mariniflexile litorale</name>
    <dbReference type="NCBI Taxonomy" id="3045158"/>
    <lineage>
        <taxon>Bacteria</taxon>
        <taxon>Pseudomonadati</taxon>
        <taxon>Bacteroidota</taxon>
        <taxon>Flavobacteriia</taxon>
        <taxon>Flavobacteriales</taxon>
        <taxon>Flavobacteriaceae</taxon>
        <taxon>Mariniflexile</taxon>
    </lineage>
</organism>
<evidence type="ECO:0008006" key="4">
    <source>
        <dbReference type="Google" id="ProtNLM"/>
    </source>
</evidence>